<organism evidence="2 3">
    <name type="scientific">Portunus trituberculatus</name>
    <name type="common">Swimming crab</name>
    <name type="synonym">Neptunus trituberculatus</name>
    <dbReference type="NCBI Taxonomy" id="210409"/>
    <lineage>
        <taxon>Eukaryota</taxon>
        <taxon>Metazoa</taxon>
        <taxon>Ecdysozoa</taxon>
        <taxon>Arthropoda</taxon>
        <taxon>Crustacea</taxon>
        <taxon>Multicrustacea</taxon>
        <taxon>Malacostraca</taxon>
        <taxon>Eumalacostraca</taxon>
        <taxon>Eucarida</taxon>
        <taxon>Decapoda</taxon>
        <taxon>Pleocyemata</taxon>
        <taxon>Brachyura</taxon>
        <taxon>Eubrachyura</taxon>
        <taxon>Portunoidea</taxon>
        <taxon>Portunidae</taxon>
        <taxon>Portuninae</taxon>
        <taxon>Portunus</taxon>
    </lineage>
</organism>
<dbReference type="OrthoDB" id="6424548at2759"/>
<dbReference type="EMBL" id="VSRR010007294">
    <property type="protein sequence ID" value="MPC46617.1"/>
    <property type="molecule type" value="Genomic_DNA"/>
</dbReference>
<proteinExistence type="predicted"/>
<sequence length="277" mass="28673">MLQVAPSLCPDQGSVGQPRSMRQAPRSPLTLADLRTPSPAPPPAQAARPAPGHRGAKGVSGRRLGGAAGVLHPREASRAGAGPGLGLGSGVGAGRSMRSGVRGASSPHELRLSHLRPATPSPSPPASCSSFYDSINSEGPPLAGHAPPSPVPPSPTTDRLMQVEVAFEWTPVNPSTHPSAQIWPCSPLTPATHPQWLSQRLPQAHSPRPWPPDSLEATGEPETGHVGQLGHARGRVEGLRVRPRARGGGGGGLSPRQDQDLNSRVHQILTRIASGAQ</sequence>
<keyword evidence="3" id="KW-1185">Reference proteome</keyword>
<dbReference type="AlphaFoldDB" id="A0A5B7FMR7"/>
<protein>
    <submittedName>
        <fullName evidence="2">Uncharacterized protein</fullName>
    </submittedName>
</protein>
<gene>
    <name evidence="2" type="ORF">E2C01_040341</name>
</gene>
<feature type="compositionally biased region" description="Gly residues" evidence="1">
    <location>
        <begin position="81"/>
        <end position="93"/>
    </location>
</feature>
<accession>A0A5B7FMR7</accession>
<evidence type="ECO:0000313" key="2">
    <source>
        <dbReference type="EMBL" id="MPC46617.1"/>
    </source>
</evidence>
<dbReference type="Proteomes" id="UP000324222">
    <property type="component" value="Unassembled WGS sequence"/>
</dbReference>
<reference evidence="2 3" key="1">
    <citation type="submission" date="2019-05" db="EMBL/GenBank/DDBJ databases">
        <title>Another draft genome of Portunus trituberculatus and its Hox gene families provides insights of decapod evolution.</title>
        <authorList>
            <person name="Jeong J.-H."/>
            <person name="Song I."/>
            <person name="Kim S."/>
            <person name="Choi T."/>
            <person name="Kim D."/>
            <person name="Ryu S."/>
            <person name="Kim W."/>
        </authorList>
    </citation>
    <scope>NUCLEOTIDE SEQUENCE [LARGE SCALE GENOMIC DNA]</scope>
    <source>
        <tissue evidence="2">Muscle</tissue>
    </source>
</reference>
<evidence type="ECO:0000256" key="1">
    <source>
        <dbReference type="SAM" id="MobiDB-lite"/>
    </source>
</evidence>
<comment type="caution">
    <text evidence="2">The sequence shown here is derived from an EMBL/GenBank/DDBJ whole genome shotgun (WGS) entry which is preliminary data.</text>
</comment>
<evidence type="ECO:0000313" key="3">
    <source>
        <dbReference type="Proteomes" id="UP000324222"/>
    </source>
</evidence>
<feature type="region of interest" description="Disordered" evidence="1">
    <location>
        <begin position="1"/>
        <end position="157"/>
    </location>
</feature>
<feature type="region of interest" description="Disordered" evidence="1">
    <location>
        <begin position="202"/>
        <end position="277"/>
    </location>
</feature>
<name>A0A5B7FMR7_PORTR</name>